<dbReference type="Gene3D" id="1.25.40.20">
    <property type="entry name" value="Ankyrin repeat-containing domain"/>
    <property type="match status" value="1"/>
</dbReference>
<organism evidence="1 2">
    <name type="scientific">Catenaria anguillulae PL171</name>
    <dbReference type="NCBI Taxonomy" id="765915"/>
    <lineage>
        <taxon>Eukaryota</taxon>
        <taxon>Fungi</taxon>
        <taxon>Fungi incertae sedis</taxon>
        <taxon>Blastocladiomycota</taxon>
        <taxon>Blastocladiomycetes</taxon>
        <taxon>Blastocladiales</taxon>
        <taxon>Catenariaceae</taxon>
        <taxon>Catenaria</taxon>
    </lineage>
</organism>
<dbReference type="PANTHER" id="PTHR46586">
    <property type="entry name" value="ANKYRIN REPEAT-CONTAINING PROTEIN"/>
    <property type="match status" value="1"/>
</dbReference>
<name>A0A1Y2HFJ0_9FUNG</name>
<dbReference type="InterPro" id="IPR052050">
    <property type="entry name" value="SecEffector_AnkRepeat"/>
</dbReference>
<protein>
    <submittedName>
        <fullName evidence="1">Uncharacterized protein</fullName>
    </submittedName>
</protein>
<dbReference type="OrthoDB" id="10685008at2759"/>
<dbReference type="EMBL" id="MCFL01000036">
    <property type="protein sequence ID" value="ORZ33347.1"/>
    <property type="molecule type" value="Genomic_DNA"/>
</dbReference>
<sequence length="390" mass="44458">MVMPWIDTDTASRTGNSWLLDTLWNMAASPVMWWHDHGLPVLGNRRVGRVRYKRAGHVHVLERWRTNVGLHAFDFEGERALRCEAIDLACKHGRLEVVKWWFDKFPQDQWVASQQAVAYAILAKHTMSLTDDTSETSWRRCRYSSQSIAFELPFACYNGNFELIQSVLAPGDSLHAKHRPLEYWSHAFDEPSAAGNLPVLQWWSQTRFCPKSDTQAMETLHGAASNSHTAVLKLWRERSISRKGIKSMSGIVLQHASPSLQRRASTWFHRPAVATWSTLRNRAISELLGLPAEEVSLDAASERGQVAVLEWIMTRSGLKYTYTKRALDRATANGHLDVLGWRRDSGLELKMDTLSLDICVQYLSMAWGSTLVPVVKRWWNASGLVSRKFK</sequence>
<gene>
    <name evidence="1" type="ORF">BCR44DRAFT_1501249</name>
</gene>
<evidence type="ECO:0000313" key="1">
    <source>
        <dbReference type="EMBL" id="ORZ33347.1"/>
    </source>
</evidence>
<dbReference type="PANTHER" id="PTHR46586:SF3">
    <property type="entry name" value="ANKYRIN REPEAT-CONTAINING PROTEIN"/>
    <property type="match status" value="1"/>
</dbReference>
<accession>A0A1Y2HFJ0</accession>
<reference evidence="1 2" key="1">
    <citation type="submission" date="2016-07" db="EMBL/GenBank/DDBJ databases">
        <title>Pervasive Adenine N6-methylation of Active Genes in Fungi.</title>
        <authorList>
            <consortium name="DOE Joint Genome Institute"/>
            <person name="Mondo S.J."/>
            <person name="Dannebaum R.O."/>
            <person name="Kuo R.C."/>
            <person name="Labutti K."/>
            <person name="Haridas S."/>
            <person name="Kuo A."/>
            <person name="Salamov A."/>
            <person name="Ahrendt S.R."/>
            <person name="Lipzen A."/>
            <person name="Sullivan W."/>
            <person name="Andreopoulos W.B."/>
            <person name="Clum A."/>
            <person name="Lindquist E."/>
            <person name="Daum C."/>
            <person name="Ramamoorthy G.K."/>
            <person name="Gryganskyi A."/>
            <person name="Culley D."/>
            <person name="Magnuson J.K."/>
            <person name="James T.Y."/>
            <person name="O'Malley M.A."/>
            <person name="Stajich J.E."/>
            <person name="Spatafora J.W."/>
            <person name="Visel A."/>
            <person name="Grigoriev I.V."/>
        </authorList>
    </citation>
    <scope>NUCLEOTIDE SEQUENCE [LARGE SCALE GENOMIC DNA]</scope>
    <source>
        <strain evidence="1 2">PL171</strain>
    </source>
</reference>
<dbReference type="SUPFAM" id="SSF140860">
    <property type="entry name" value="Pseudo ankyrin repeat-like"/>
    <property type="match status" value="1"/>
</dbReference>
<proteinExistence type="predicted"/>
<comment type="caution">
    <text evidence="1">The sequence shown here is derived from an EMBL/GenBank/DDBJ whole genome shotgun (WGS) entry which is preliminary data.</text>
</comment>
<evidence type="ECO:0000313" key="2">
    <source>
        <dbReference type="Proteomes" id="UP000193411"/>
    </source>
</evidence>
<dbReference type="InterPro" id="IPR036770">
    <property type="entry name" value="Ankyrin_rpt-contain_sf"/>
</dbReference>
<dbReference type="Proteomes" id="UP000193411">
    <property type="component" value="Unassembled WGS sequence"/>
</dbReference>
<dbReference type="AlphaFoldDB" id="A0A1Y2HFJ0"/>
<keyword evidence="2" id="KW-1185">Reference proteome</keyword>